<accession>A0A8J3BDC0</accession>
<feature type="domain" description="HTH cro/C1-type" evidence="5">
    <location>
        <begin position="4"/>
        <end position="47"/>
    </location>
</feature>
<dbReference type="Gene3D" id="1.10.260.40">
    <property type="entry name" value="lambda repressor-like DNA-binding domains"/>
    <property type="match status" value="1"/>
</dbReference>
<gene>
    <name evidence="6" type="primary">degA</name>
    <name evidence="6" type="ORF">GCM10007043_10870</name>
</gene>
<dbReference type="CDD" id="cd06267">
    <property type="entry name" value="PBP1_LacI_sugar_binding-like"/>
    <property type="match status" value="1"/>
</dbReference>
<reference evidence="6" key="1">
    <citation type="journal article" date="2014" name="Int. J. Syst. Evol. Microbiol.">
        <title>Complete genome sequence of Corynebacterium casei LMG S-19264T (=DSM 44701T), isolated from a smear-ripened cheese.</title>
        <authorList>
            <consortium name="US DOE Joint Genome Institute (JGI-PGF)"/>
            <person name="Walter F."/>
            <person name="Albersmeier A."/>
            <person name="Kalinowski J."/>
            <person name="Ruckert C."/>
        </authorList>
    </citation>
    <scope>NUCLEOTIDE SEQUENCE</scope>
    <source>
        <strain evidence="6">JCM 14719</strain>
    </source>
</reference>
<dbReference type="PROSITE" id="PS00356">
    <property type="entry name" value="HTH_LACI_1"/>
    <property type="match status" value="1"/>
</dbReference>
<dbReference type="AlphaFoldDB" id="A0A8J3BDC0"/>
<dbReference type="CDD" id="cd01392">
    <property type="entry name" value="HTH_LacI"/>
    <property type="match status" value="1"/>
</dbReference>
<dbReference type="GO" id="GO:0003700">
    <property type="term" value="F:DNA-binding transcription factor activity"/>
    <property type="evidence" value="ECO:0007669"/>
    <property type="project" value="TreeGrafter"/>
</dbReference>
<dbReference type="InterPro" id="IPR028082">
    <property type="entry name" value="Peripla_BP_I"/>
</dbReference>
<evidence type="ECO:0000259" key="4">
    <source>
        <dbReference type="PROSITE" id="PS50932"/>
    </source>
</evidence>
<reference evidence="6" key="2">
    <citation type="submission" date="2020-09" db="EMBL/GenBank/DDBJ databases">
        <authorList>
            <person name="Sun Q."/>
            <person name="Ohkuma M."/>
        </authorList>
    </citation>
    <scope>NUCLEOTIDE SEQUENCE</scope>
    <source>
        <strain evidence="6">JCM 14719</strain>
    </source>
</reference>
<dbReference type="PANTHER" id="PTHR30146">
    <property type="entry name" value="LACI-RELATED TRANSCRIPTIONAL REPRESSOR"/>
    <property type="match status" value="1"/>
</dbReference>
<dbReference type="InterPro" id="IPR010982">
    <property type="entry name" value="Lambda_DNA-bd_dom_sf"/>
</dbReference>
<evidence type="ECO:0000256" key="3">
    <source>
        <dbReference type="ARBA" id="ARBA00023163"/>
    </source>
</evidence>
<dbReference type="InterPro" id="IPR000843">
    <property type="entry name" value="HTH_LacI"/>
</dbReference>
<dbReference type="SUPFAM" id="SSF47413">
    <property type="entry name" value="lambda repressor-like DNA-binding domains"/>
    <property type="match status" value="1"/>
</dbReference>
<dbReference type="Pfam" id="PF13377">
    <property type="entry name" value="Peripla_BP_3"/>
    <property type="match status" value="1"/>
</dbReference>
<keyword evidence="2" id="KW-0238">DNA-binding</keyword>
<protein>
    <submittedName>
        <fullName evidence="6">HTH-type transcriptional regulator DegA</fullName>
    </submittedName>
</protein>
<dbReference type="InterPro" id="IPR046335">
    <property type="entry name" value="LacI/GalR-like_sensor"/>
</dbReference>
<evidence type="ECO:0000256" key="1">
    <source>
        <dbReference type="ARBA" id="ARBA00023015"/>
    </source>
</evidence>
<keyword evidence="3" id="KW-0804">Transcription</keyword>
<name>A0A8J3BDC0_9BACI</name>
<dbReference type="PANTHER" id="PTHR30146:SF147">
    <property type="entry name" value="HTH-TYPE TRANSCRIPTIONAL REGULATOR DEGA"/>
    <property type="match status" value="1"/>
</dbReference>
<dbReference type="RefSeq" id="WP_188817033.1">
    <property type="nucleotide sequence ID" value="NZ_BMOF01000016.1"/>
</dbReference>
<keyword evidence="1" id="KW-0805">Transcription regulation</keyword>
<evidence type="ECO:0000256" key="2">
    <source>
        <dbReference type="ARBA" id="ARBA00023125"/>
    </source>
</evidence>
<evidence type="ECO:0000313" key="7">
    <source>
        <dbReference type="Proteomes" id="UP000637720"/>
    </source>
</evidence>
<feature type="domain" description="HTH lacI-type" evidence="4">
    <location>
        <begin position="3"/>
        <end position="57"/>
    </location>
</feature>
<evidence type="ECO:0000259" key="5">
    <source>
        <dbReference type="PROSITE" id="PS50943"/>
    </source>
</evidence>
<dbReference type="SMART" id="SM00354">
    <property type="entry name" value="HTH_LACI"/>
    <property type="match status" value="1"/>
</dbReference>
<dbReference type="InterPro" id="IPR001387">
    <property type="entry name" value="Cro/C1-type_HTH"/>
</dbReference>
<dbReference type="Proteomes" id="UP000637720">
    <property type="component" value="Unassembled WGS sequence"/>
</dbReference>
<sequence length="335" mass="36322">MKPTIYDVAREAGVSIATVSKILNGKGKISPSTRRRVLEAIERLGYQPNLLASALTGKRTQTLALLVPDVANPFFAEVARSVEDRGRALGFTVILCSTDNQDDRLARYLAVLKQKRVDGLIIGTGVEDLRLLAELKEEGLPFTLIARDLPSLPVTSVRVDDFVGGYLAAQHLVELGHRKMAVLTESLKVMSSRERVRGFRQALEEAGVPFPEEAVYTCAARVDDGRRKALAVLAAADPPTAIFAGNDLIAIGVLQAAKETGMAVPDDLSVVGFDNTVLATICDPPLTTVAQPIEEMGKQVVDWLVRELNGEADVKQRVILRPELIVRASTAPPRR</sequence>
<dbReference type="PROSITE" id="PS50943">
    <property type="entry name" value="HTH_CROC1"/>
    <property type="match status" value="1"/>
</dbReference>
<organism evidence="6 7">
    <name type="scientific">Calditerricola satsumensis</name>
    <dbReference type="NCBI Taxonomy" id="373054"/>
    <lineage>
        <taxon>Bacteria</taxon>
        <taxon>Bacillati</taxon>
        <taxon>Bacillota</taxon>
        <taxon>Bacilli</taxon>
        <taxon>Bacillales</taxon>
        <taxon>Bacillaceae</taxon>
        <taxon>Calditerricola</taxon>
    </lineage>
</organism>
<evidence type="ECO:0000313" key="6">
    <source>
        <dbReference type="EMBL" id="GGJ98722.1"/>
    </source>
</evidence>
<proteinExistence type="predicted"/>
<dbReference type="GO" id="GO:0000976">
    <property type="term" value="F:transcription cis-regulatory region binding"/>
    <property type="evidence" value="ECO:0007669"/>
    <property type="project" value="TreeGrafter"/>
</dbReference>
<dbReference type="EMBL" id="BMOF01000016">
    <property type="protein sequence ID" value="GGJ98722.1"/>
    <property type="molecule type" value="Genomic_DNA"/>
</dbReference>
<comment type="caution">
    <text evidence="6">The sequence shown here is derived from an EMBL/GenBank/DDBJ whole genome shotgun (WGS) entry which is preliminary data.</text>
</comment>
<dbReference type="SUPFAM" id="SSF53822">
    <property type="entry name" value="Periplasmic binding protein-like I"/>
    <property type="match status" value="1"/>
</dbReference>
<dbReference type="PRINTS" id="PR00036">
    <property type="entry name" value="HTHLACI"/>
</dbReference>
<dbReference type="PROSITE" id="PS50932">
    <property type="entry name" value="HTH_LACI_2"/>
    <property type="match status" value="1"/>
</dbReference>
<dbReference type="Pfam" id="PF00356">
    <property type="entry name" value="LacI"/>
    <property type="match status" value="1"/>
</dbReference>
<dbReference type="Gene3D" id="3.40.50.2300">
    <property type="match status" value="2"/>
</dbReference>
<keyword evidence="7" id="KW-1185">Reference proteome</keyword>